<dbReference type="AlphaFoldDB" id="A0A3N1GGJ9"/>
<dbReference type="Pfam" id="PF24740">
    <property type="entry name" value="DUF7691"/>
    <property type="match status" value="1"/>
</dbReference>
<comment type="caution">
    <text evidence="2">The sequence shown here is derived from an EMBL/GenBank/DDBJ whole genome shotgun (WGS) entry which is preliminary data.</text>
</comment>
<feature type="domain" description="DUF7691" evidence="1">
    <location>
        <begin position="1"/>
        <end position="199"/>
    </location>
</feature>
<dbReference type="EMBL" id="RJKL01000001">
    <property type="protein sequence ID" value="ROP29402.1"/>
    <property type="molecule type" value="Genomic_DNA"/>
</dbReference>
<reference evidence="2 3" key="1">
    <citation type="submission" date="2018-11" db="EMBL/GenBank/DDBJ databases">
        <title>Sequencing the genomes of 1000 actinobacteria strains.</title>
        <authorList>
            <person name="Klenk H.-P."/>
        </authorList>
    </citation>
    <scope>NUCLEOTIDE SEQUENCE [LARGE SCALE GENOMIC DNA]</scope>
    <source>
        <strain evidence="2 3">DSM 43634</strain>
    </source>
</reference>
<dbReference type="OrthoDB" id="3476150at2"/>
<accession>A0A3N1GGJ9</accession>
<dbReference type="Proteomes" id="UP000271683">
    <property type="component" value="Unassembled WGS sequence"/>
</dbReference>
<protein>
    <recommendedName>
        <fullName evidence="1">DUF7691 domain-containing protein</fullName>
    </recommendedName>
</protein>
<gene>
    <name evidence="2" type="ORF">EDD30_2195</name>
</gene>
<evidence type="ECO:0000259" key="1">
    <source>
        <dbReference type="Pfam" id="PF24740"/>
    </source>
</evidence>
<name>A0A3N1GGJ9_9ACTN</name>
<evidence type="ECO:0000313" key="2">
    <source>
        <dbReference type="EMBL" id="ROP29402.1"/>
    </source>
</evidence>
<organism evidence="2 3">
    <name type="scientific">Couchioplanes caeruleus</name>
    <dbReference type="NCBI Taxonomy" id="56438"/>
    <lineage>
        <taxon>Bacteria</taxon>
        <taxon>Bacillati</taxon>
        <taxon>Actinomycetota</taxon>
        <taxon>Actinomycetes</taxon>
        <taxon>Micromonosporales</taxon>
        <taxon>Micromonosporaceae</taxon>
        <taxon>Couchioplanes</taxon>
    </lineage>
</organism>
<sequence length="199" mass="21815">MGYGVMAWAVDLDGLRAEIGNGDDALAKRYGASFTAHHDDVQELIDDVTDDGPAVTLADVARHMIMGEPYDERIGFAYGYFLEHLCDVQGRFLDNARWMPVPVDWCERVDEALASAGLLAEGFSTWDLVFGGAPVPLPRIDDFPGIGYREYGSLQEPAHLLAGAALADIAEEYKDAAYDVFQWLSHAHDSGCSVVAFFH</sequence>
<proteinExistence type="predicted"/>
<evidence type="ECO:0000313" key="3">
    <source>
        <dbReference type="Proteomes" id="UP000271683"/>
    </source>
</evidence>
<dbReference type="RefSeq" id="WP_123678215.1">
    <property type="nucleotide sequence ID" value="NZ_RJKL01000001.1"/>
</dbReference>
<dbReference type="InterPro" id="IPR056108">
    <property type="entry name" value="DUF7691"/>
</dbReference>